<dbReference type="Pfam" id="PF22398">
    <property type="entry name" value="DUF6978"/>
    <property type="match status" value="1"/>
</dbReference>
<reference evidence="1 2" key="1">
    <citation type="journal article" date="2017" name="BMC Genomics">
        <title>Comparative genomic and phylogenomic analyses of the Bifidobacteriaceae family.</title>
        <authorList>
            <person name="Lugli G.A."/>
            <person name="Milani C."/>
            <person name="Turroni F."/>
            <person name="Duranti S."/>
            <person name="Mancabelli L."/>
            <person name="Mangifesta M."/>
            <person name="Ferrario C."/>
            <person name="Modesto M."/>
            <person name="Mattarelli P."/>
            <person name="Jiri K."/>
            <person name="van Sinderen D."/>
            <person name="Ventura M."/>
        </authorList>
    </citation>
    <scope>NUCLEOTIDE SEQUENCE [LARGE SCALE GENOMIC DNA]</scope>
    <source>
        <strain evidence="1 2">DSM 24744</strain>
    </source>
</reference>
<organism evidence="1 2">
    <name type="scientific">Pseudoscardovia suis</name>
    <dbReference type="NCBI Taxonomy" id="987063"/>
    <lineage>
        <taxon>Bacteria</taxon>
        <taxon>Bacillati</taxon>
        <taxon>Actinomycetota</taxon>
        <taxon>Actinomycetes</taxon>
        <taxon>Bifidobacteriales</taxon>
        <taxon>Bifidobacteriaceae</taxon>
        <taxon>Pseudoscardovia</taxon>
    </lineage>
</organism>
<dbReference type="RefSeq" id="WP_094690740.1">
    <property type="nucleotide sequence ID" value="NZ_MWWQ01000005.1"/>
</dbReference>
<name>A0A261F118_9BIFI</name>
<gene>
    <name evidence="1" type="ORF">PSSU_0415</name>
</gene>
<dbReference type="AlphaFoldDB" id="A0A261F118"/>
<proteinExistence type="predicted"/>
<sequence>MTARQYGLTQAEADALVTEIKNAVDDRVTLPSGGQQRTRFTVQAEDGEGFSIALYRGARNPAKQHVAAIAVDRGGIPLLRLCVNGTPHTNPDGTVIPGTHWHIYTEGYGDSYATPAGDITSPSFAENTIRLLDRFHVIKKPDMQESLL</sequence>
<dbReference type="Proteomes" id="UP000216454">
    <property type="component" value="Unassembled WGS sequence"/>
</dbReference>
<keyword evidence="2" id="KW-1185">Reference proteome</keyword>
<dbReference type="OrthoDB" id="1550866at2"/>
<dbReference type="EMBL" id="MWWQ01000005">
    <property type="protein sequence ID" value="OZG52797.1"/>
    <property type="molecule type" value="Genomic_DNA"/>
</dbReference>
<evidence type="ECO:0000313" key="1">
    <source>
        <dbReference type="EMBL" id="OZG52797.1"/>
    </source>
</evidence>
<evidence type="ECO:0008006" key="3">
    <source>
        <dbReference type="Google" id="ProtNLM"/>
    </source>
</evidence>
<comment type="caution">
    <text evidence="1">The sequence shown here is derived from an EMBL/GenBank/DDBJ whole genome shotgun (WGS) entry which is preliminary data.</text>
</comment>
<dbReference type="InterPro" id="IPR053916">
    <property type="entry name" value="DUF6978"/>
</dbReference>
<evidence type="ECO:0000313" key="2">
    <source>
        <dbReference type="Proteomes" id="UP000216454"/>
    </source>
</evidence>
<protein>
    <recommendedName>
        <fullName evidence="3">Prophage protein</fullName>
    </recommendedName>
</protein>
<accession>A0A261F118</accession>